<dbReference type="Gene3D" id="3.30.420.10">
    <property type="entry name" value="Ribonuclease H-like superfamily/Ribonuclease H"/>
    <property type="match status" value="1"/>
</dbReference>
<dbReference type="InterPro" id="IPR039537">
    <property type="entry name" value="Retrotran_Ty1/copia-like"/>
</dbReference>
<dbReference type="AlphaFoldDB" id="A0A699JSE1"/>
<feature type="region of interest" description="Disordered" evidence="2">
    <location>
        <begin position="159"/>
        <end position="197"/>
    </location>
</feature>
<evidence type="ECO:0000259" key="3">
    <source>
        <dbReference type="PROSITE" id="PS50994"/>
    </source>
</evidence>
<dbReference type="PROSITE" id="PS50994">
    <property type="entry name" value="INTEGRASE"/>
    <property type="match status" value="1"/>
</dbReference>
<dbReference type="PANTHER" id="PTHR42648">
    <property type="entry name" value="TRANSPOSASE, PUTATIVE-RELATED"/>
    <property type="match status" value="1"/>
</dbReference>
<feature type="compositionally biased region" description="Polar residues" evidence="2">
    <location>
        <begin position="179"/>
        <end position="190"/>
    </location>
</feature>
<feature type="non-terminal residue" evidence="4">
    <location>
        <position position="1"/>
    </location>
</feature>
<dbReference type="PANTHER" id="PTHR42648:SF32">
    <property type="entry name" value="RIBONUCLEASE H-LIKE DOMAIN, GAG-PRE-INTEGRASE DOMAIN PROTEIN-RELATED"/>
    <property type="match status" value="1"/>
</dbReference>
<feature type="compositionally biased region" description="Basic and acidic residues" evidence="2">
    <location>
        <begin position="77"/>
        <end position="93"/>
    </location>
</feature>
<dbReference type="GO" id="GO:0006508">
    <property type="term" value="P:proteolysis"/>
    <property type="evidence" value="ECO:0007669"/>
    <property type="project" value="UniProtKB-KW"/>
</dbReference>
<comment type="caution">
    <text evidence="4">The sequence shown here is derived from an EMBL/GenBank/DDBJ whole genome shotgun (WGS) entry which is preliminary data.</text>
</comment>
<evidence type="ECO:0000256" key="2">
    <source>
        <dbReference type="SAM" id="MobiDB-lite"/>
    </source>
</evidence>
<keyword evidence="1" id="KW-0645">Protease</keyword>
<organism evidence="4">
    <name type="scientific">Tanacetum cinerariifolium</name>
    <name type="common">Dalmatian daisy</name>
    <name type="synonym">Chrysanthemum cinerariifolium</name>
    <dbReference type="NCBI Taxonomy" id="118510"/>
    <lineage>
        <taxon>Eukaryota</taxon>
        <taxon>Viridiplantae</taxon>
        <taxon>Streptophyta</taxon>
        <taxon>Embryophyta</taxon>
        <taxon>Tracheophyta</taxon>
        <taxon>Spermatophyta</taxon>
        <taxon>Magnoliopsida</taxon>
        <taxon>eudicotyledons</taxon>
        <taxon>Gunneridae</taxon>
        <taxon>Pentapetalae</taxon>
        <taxon>asterids</taxon>
        <taxon>campanulids</taxon>
        <taxon>Asterales</taxon>
        <taxon>Asteraceae</taxon>
        <taxon>Asteroideae</taxon>
        <taxon>Anthemideae</taxon>
        <taxon>Anthemidinae</taxon>
        <taxon>Tanacetum</taxon>
    </lineage>
</organism>
<feature type="region of interest" description="Disordered" evidence="2">
    <location>
        <begin position="77"/>
        <end position="117"/>
    </location>
</feature>
<gene>
    <name evidence="4" type="ORF">Tci_623187</name>
</gene>
<sequence length="568" mass="64817">CSSTDDLEQINDDDMEEMDLKWQVALISIRIKKFHKRTGRKLQFDTKDPVGFDKTKVECFNCHKIWHFARDYRAKGNQDSRRRDDGYDGNKTRDHGRRPAYQDDSKANSGSDNEASDLEDTFVNDRYADGMHAIPPHVTGIYMPSRPDIDIDYSKFTYGPKQTSTDETDYKPSEYASCESDSSVETSTSMPEPVENASKVVREPKVWTDTAIIEEYESDSDNALMSNVQEDKEKHSFAFTDSVKHVKTSKENIKETSTTDDPHRALKDKGIVDSGCSRHMTGNKAYLADYQEFKGGSVAFGGSNGWITGKGKIKAVLLKIPRQHNMYSFNLKNIDPSRDLACWFAKASIDESNKWYRRLGHVNFKNLNKLVKGNLVRCLPSKIFENDHTCVACRKGKQHKASCKAKTVSSVNKPLQILHMDLFGPTSVRSINHKTYCLVITDGFNRFSWVYILKSKDEITPILKDFIRQAKNQFYHKVKTIRSDNRTEFKKKDLIELCGLKGITREYSNARTPQQIGIAERKNKTLIKAVDSFLPTTFGVEAVNTACYFLNRVLVTKPQNKTPYELLT</sequence>
<keyword evidence="1" id="KW-0378">Hydrolase</keyword>
<accession>A0A699JSE1</accession>
<feature type="domain" description="Integrase catalytic" evidence="3">
    <location>
        <begin position="410"/>
        <end position="568"/>
    </location>
</feature>
<dbReference type="EMBL" id="BKCJ010437011">
    <property type="protein sequence ID" value="GFA51215.1"/>
    <property type="molecule type" value="Genomic_DNA"/>
</dbReference>
<dbReference type="InterPro" id="IPR025724">
    <property type="entry name" value="GAG-pre-integrase_dom"/>
</dbReference>
<dbReference type="SUPFAM" id="SSF53098">
    <property type="entry name" value="Ribonuclease H-like"/>
    <property type="match status" value="1"/>
</dbReference>
<dbReference type="InterPro" id="IPR001584">
    <property type="entry name" value="Integrase_cat-core"/>
</dbReference>
<dbReference type="GO" id="GO:0015074">
    <property type="term" value="P:DNA integration"/>
    <property type="evidence" value="ECO:0007669"/>
    <property type="project" value="InterPro"/>
</dbReference>
<dbReference type="GO" id="GO:0008233">
    <property type="term" value="F:peptidase activity"/>
    <property type="evidence" value="ECO:0007669"/>
    <property type="project" value="UniProtKB-KW"/>
</dbReference>
<dbReference type="Pfam" id="PF13976">
    <property type="entry name" value="gag_pre-integrs"/>
    <property type="match status" value="1"/>
</dbReference>
<dbReference type="InterPro" id="IPR054722">
    <property type="entry name" value="PolX-like_BBD"/>
</dbReference>
<dbReference type="InterPro" id="IPR012337">
    <property type="entry name" value="RNaseH-like_sf"/>
</dbReference>
<protein>
    <submittedName>
        <fullName evidence="4">Putative ribonuclease H-like domain-containing protein</fullName>
    </submittedName>
</protein>
<proteinExistence type="predicted"/>
<name>A0A699JSE1_TANCI</name>
<dbReference type="InterPro" id="IPR036397">
    <property type="entry name" value="RNaseH_sf"/>
</dbReference>
<reference evidence="4" key="1">
    <citation type="journal article" date="2019" name="Sci. Rep.">
        <title>Draft genome of Tanacetum cinerariifolium, the natural source of mosquito coil.</title>
        <authorList>
            <person name="Yamashiro T."/>
            <person name="Shiraishi A."/>
            <person name="Satake H."/>
            <person name="Nakayama K."/>
        </authorList>
    </citation>
    <scope>NUCLEOTIDE SEQUENCE</scope>
</reference>
<feature type="non-terminal residue" evidence="4">
    <location>
        <position position="568"/>
    </location>
</feature>
<dbReference type="Pfam" id="PF22936">
    <property type="entry name" value="Pol_BBD"/>
    <property type="match status" value="1"/>
</dbReference>
<dbReference type="GO" id="GO:0003676">
    <property type="term" value="F:nucleic acid binding"/>
    <property type="evidence" value="ECO:0007669"/>
    <property type="project" value="InterPro"/>
</dbReference>
<dbReference type="Pfam" id="PF00665">
    <property type="entry name" value="rve"/>
    <property type="match status" value="1"/>
</dbReference>
<evidence type="ECO:0000256" key="1">
    <source>
        <dbReference type="ARBA" id="ARBA00022670"/>
    </source>
</evidence>
<evidence type="ECO:0000313" key="4">
    <source>
        <dbReference type="EMBL" id="GFA51215.1"/>
    </source>
</evidence>